<dbReference type="EMBL" id="JAWWNJ010000010">
    <property type="protein sequence ID" value="KAK7046340.1"/>
    <property type="molecule type" value="Genomic_DNA"/>
</dbReference>
<dbReference type="Proteomes" id="UP001362999">
    <property type="component" value="Unassembled WGS sequence"/>
</dbReference>
<sequence>MTMHPISCLRTLSSTAVCRPSCMMRLPSTTRISHPQSTIYPPSFYMLHSRPSIIPLFSDGADSFVFDGDLTERIYLLSFDGADLFVLGRRLSLYLISHLYSILC</sequence>
<gene>
    <name evidence="1" type="ORF">R3P38DRAFT_3257705</name>
    <name evidence="2" type="ORF">R3P38DRAFT_3257720</name>
</gene>
<name>A0AAW0D1D4_9AGAR</name>
<organism evidence="2 3">
    <name type="scientific">Favolaschia claudopus</name>
    <dbReference type="NCBI Taxonomy" id="2862362"/>
    <lineage>
        <taxon>Eukaryota</taxon>
        <taxon>Fungi</taxon>
        <taxon>Dikarya</taxon>
        <taxon>Basidiomycota</taxon>
        <taxon>Agaricomycotina</taxon>
        <taxon>Agaricomycetes</taxon>
        <taxon>Agaricomycetidae</taxon>
        <taxon>Agaricales</taxon>
        <taxon>Marasmiineae</taxon>
        <taxon>Mycenaceae</taxon>
        <taxon>Favolaschia</taxon>
    </lineage>
</organism>
<protein>
    <submittedName>
        <fullName evidence="2">Uncharacterized protein</fullName>
    </submittedName>
</protein>
<accession>A0AAW0D1D4</accession>
<feature type="non-terminal residue" evidence="2">
    <location>
        <position position="104"/>
    </location>
</feature>
<dbReference type="AlphaFoldDB" id="A0AAW0D1D4"/>
<proteinExistence type="predicted"/>
<comment type="caution">
    <text evidence="2">The sequence shown here is derived from an EMBL/GenBank/DDBJ whole genome shotgun (WGS) entry which is preliminary data.</text>
</comment>
<evidence type="ECO:0000313" key="1">
    <source>
        <dbReference type="EMBL" id="KAK7046317.1"/>
    </source>
</evidence>
<evidence type="ECO:0000313" key="2">
    <source>
        <dbReference type="EMBL" id="KAK7046340.1"/>
    </source>
</evidence>
<keyword evidence="3" id="KW-1185">Reference proteome</keyword>
<evidence type="ECO:0000313" key="3">
    <source>
        <dbReference type="Proteomes" id="UP001362999"/>
    </source>
</evidence>
<dbReference type="EMBL" id="JAWWNJ010000010">
    <property type="protein sequence ID" value="KAK7046317.1"/>
    <property type="molecule type" value="Genomic_DNA"/>
</dbReference>
<reference evidence="2 3" key="1">
    <citation type="journal article" date="2024" name="J Genomics">
        <title>Draft genome sequencing and assembly of Favolaschia claudopus CIRM-BRFM 2984 isolated from oak limbs.</title>
        <authorList>
            <person name="Navarro D."/>
            <person name="Drula E."/>
            <person name="Chaduli D."/>
            <person name="Cazenave R."/>
            <person name="Ahrendt S."/>
            <person name="Wang J."/>
            <person name="Lipzen A."/>
            <person name="Daum C."/>
            <person name="Barry K."/>
            <person name="Grigoriev I.V."/>
            <person name="Favel A."/>
            <person name="Rosso M.N."/>
            <person name="Martin F."/>
        </authorList>
    </citation>
    <scope>NUCLEOTIDE SEQUENCE [LARGE SCALE GENOMIC DNA]</scope>
    <source>
        <strain evidence="2 3">CIRM-BRFM 2984</strain>
    </source>
</reference>